<dbReference type="OrthoDB" id="2742205at2759"/>
<protein>
    <submittedName>
        <fullName evidence="2">Uncharacterized protein</fullName>
    </submittedName>
</protein>
<feature type="compositionally biased region" description="Pro residues" evidence="1">
    <location>
        <begin position="638"/>
        <end position="647"/>
    </location>
</feature>
<organism evidence="2 3">
    <name type="scientific">Crepidotus variabilis</name>
    <dbReference type="NCBI Taxonomy" id="179855"/>
    <lineage>
        <taxon>Eukaryota</taxon>
        <taxon>Fungi</taxon>
        <taxon>Dikarya</taxon>
        <taxon>Basidiomycota</taxon>
        <taxon>Agaricomycotina</taxon>
        <taxon>Agaricomycetes</taxon>
        <taxon>Agaricomycetidae</taxon>
        <taxon>Agaricales</taxon>
        <taxon>Agaricineae</taxon>
        <taxon>Crepidotaceae</taxon>
        <taxon>Crepidotus</taxon>
    </lineage>
</organism>
<feature type="compositionally biased region" description="Polar residues" evidence="1">
    <location>
        <begin position="612"/>
        <end position="624"/>
    </location>
</feature>
<name>A0A9P6JS51_9AGAR</name>
<sequence>MSSKFTKIFNGLPLEAQQLLVEKHLAGLLDAVPKDKAKKAQVITAATRLQTKYEKAPQLDLRSKRKQIGDLLDELARDAKTSMIKERSNRDELLSEIVHSLVSWLNDIWSVVYEHNAHFLTAHTCLLFTADALAQLSESSTLGGCKCSVMNLPVEFTLKDKNGKTLRRFSLQGPQNVDKALLWIWRDLFVSLFLKGSEKDKARVPDLLEEIQVVLGVEALEKILYGGAISEDNDEEWEDEDYDPAEDEDLGDYAGDCFDDNSDYDTEESDSRCSCNRHANYWTDDANHQRIPLRDCVEKQLMNVFRETPSLGIFNSLATISGDPIKTEKELMKILEEVAGSTPDNLVAALEIHISNNNYSKIVALLDEYSYLLRPRDMTTLVCAVTLLDESSFRGRALFILEKELEDSLGAIYHSIRASFTFIEDEPNKQELKEILKLKSSSSSRKARVEAWAETVISSPGNPMHPMAFAAMMMGLPMIPGVDDGEDSDILNYVDLDQNDPDFEDLREEYRPNLKARFDGWTNLGSSLNGGPAVLAKLYQKAVEIMPFLQGQDIVNEMAARSLRERPNKTHILDALNNLSTFAKTQRKKLSLARGEKKRTTTTTTTIHPGRSPQSSSSATPFNIGSSSGSGSSQGPNGMPPGPPNAPAHPQNPFATLVLGVGPGGQLQFGAIPPPPPPPGPPGGGAGNGVHFTGDFPLVPGGMEDVD</sequence>
<feature type="compositionally biased region" description="Low complexity" evidence="1">
    <location>
        <begin position="625"/>
        <end position="637"/>
    </location>
</feature>
<gene>
    <name evidence="2" type="ORF">CPB83DRAFT_892227</name>
</gene>
<feature type="region of interest" description="Disordered" evidence="1">
    <location>
        <begin position="233"/>
        <end position="269"/>
    </location>
</feature>
<dbReference type="EMBL" id="MU157837">
    <property type="protein sequence ID" value="KAF9530956.1"/>
    <property type="molecule type" value="Genomic_DNA"/>
</dbReference>
<evidence type="ECO:0000256" key="1">
    <source>
        <dbReference type="SAM" id="MobiDB-lite"/>
    </source>
</evidence>
<accession>A0A9P6JS51</accession>
<feature type="compositionally biased region" description="Acidic residues" evidence="1">
    <location>
        <begin position="233"/>
        <end position="268"/>
    </location>
</feature>
<feature type="compositionally biased region" description="Pro residues" evidence="1">
    <location>
        <begin position="672"/>
        <end position="682"/>
    </location>
</feature>
<dbReference type="AlphaFoldDB" id="A0A9P6JS51"/>
<proteinExistence type="predicted"/>
<feature type="region of interest" description="Disordered" evidence="1">
    <location>
        <begin position="587"/>
        <end position="707"/>
    </location>
</feature>
<comment type="caution">
    <text evidence="2">The sequence shown here is derived from an EMBL/GenBank/DDBJ whole genome shotgun (WGS) entry which is preliminary data.</text>
</comment>
<evidence type="ECO:0000313" key="2">
    <source>
        <dbReference type="EMBL" id="KAF9530956.1"/>
    </source>
</evidence>
<reference evidence="2" key="1">
    <citation type="submission" date="2020-11" db="EMBL/GenBank/DDBJ databases">
        <authorList>
            <consortium name="DOE Joint Genome Institute"/>
            <person name="Ahrendt S."/>
            <person name="Riley R."/>
            <person name="Andreopoulos W."/>
            <person name="Labutti K."/>
            <person name="Pangilinan J."/>
            <person name="Ruiz-Duenas F.J."/>
            <person name="Barrasa J.M."/>
            <person name="Sanchez-Garcia M."/>
            <person name="Camarero S."/>
            <person name="Miyauchi S."/>
            <person name="Serrano A."/>
            <person name="Linde D."/>
            <person name="Babiker R."/>
            <person name="Drula E."/>
            <person name="Ayuso-Fernandez I."/>
            <person name="Pacheco R."/>
            <person name="Padilla G."/>
            <person name="Ferreira P."/>
            <person name="Barriuso J."/>
            <person name="Kellner H."/>
            <person name="Castanera R."/>
            <person name="Alfaro M."/>
            <person name="Ramirez L."/>
            <person name="Pisabarro A.G."/>
            <person name="Kuo A."/>
            <person name="Tritt A."/>
            <person name="Lipzen A."/>
            <person name="He G."/>
            <person name="Yan M."/>
            <person name="Ng V."/>
            <person name="Cullen D."/>
            <person name="Martin F."/>
            <person name="Rosso M.-N."/>
            <person name="Henrissat B."/>
            <person name="Hibbett D."/>
            <person name="Martinez A.T."/>
            <person name="Grigoriev I.V."/>
        </authorList>
    </citation>
    <scope>NUCLEOTIDE SEQUENCE</scope>
    <source>
        <strain evidence="2">CBS 506.95</strain>
    </source>
</reference>
<evidence type="ECO:0000313" key="3">
    <source>
        <dbReference type="Proteomes" id="UP000807306"/>
    </source>
</evidence>
<dbReference type="Proteomes" id="UP000807306">
    <property type="component" value="Unassembled WGS sequence"/>
</dbReference>
<keyword evidence="3" id="KW-1185">Reference proteome</keyword>
<feature type="compositionally biased region" description="Low complexity" evidence="1">
    <location>
        <begin position="648"/>
        <end position="660"/>
    </location>
</feature>